<dbReference type="Proteomes" id="UP000451471">
    <property type="component" value="Unassembled WGS sequence"/>
</dbReference>
<dbReference type="AlphaFoldDB" id="A0A6B0GR88"/>
<name>A0A6B0GR88_9EURY</name>
<organism evidence="1 2">
    <name type="scientific">Halomarina oriensis</name>
    <dbReference type="NCBI Taxonomy" id="671145"/>
    <lineage>
        <taxon>Archaea</taxon>
        <taxon>Methanobacteriati</taxon>
        <taxon>Methanobacteriota</taxon>
        <taxon>Stenosarchaea group</taxon>
        <taxon>Halobacteria</taxon>
        <taxon>Halobacteriales</taxon>
        <taxon>Natronomonadaceae</taxon>
        <taxon>Halomarina</taxon>
    </lineage>
</organism>
<dbReference type="RefSeq" id="WP_158206255.1">
    <property type="nucleotide sequence ID" value="NZ_WSZK01000037.1"/>
</dbReference>
<evidence type="ECO:0000313" key="2">
    <source>
        <dbReference type="Proteomes" id="UP000451471"/>
    </source>
</evidence>
<sequence length="139" mass="15218">MTPIPAGLERVERPVTDEVQVPPLGTALVKVEDDIAGEVNPGEAVQITGKLVLDLEQSRADATIPDTYIQGIAVEHSDYLPVEISNEEKRRIVGLSDGADIYEKMVGSLAPVIQGYEIEKLRRQGDAYEPSKDHLRLAE</sequence>
<gene>
    <name evidence="1" type="ORF">GQS65_19270</name>
</gene>
<reference evidence="1 2" key="1">
    <citation type="submission" date="2019-12" db="EMBL/GenBank/DDBJ databases">
        <title>Halocatena pleomorpha gen. nov. sp. nov., an extremely halophilic archaeon of family Halobacteriaceae isolated from saltpan soil.</title>
        <authorList>
            <person name="Pal Y."/>
            <person name="Verma A."/>
            <person name="Krishnamurthi S."/>
            <person name="Kumar P."/>
        </authorList>
    </citation>
    <scope>NUCLEOTIDE SEQUENCE [LARGE SCALE GENOMIC DNA]</scope>
    <source>
        <strain evidence="1 2">JCM 16495</strain>
    </source>
</reference>
<keyword evidence="2" id="KW-1185">Reference proteome</keyword>
<proteinExistence type="predicted"/>
<protein>
    <submittedName>
        <fullName evidence="1">Uncharacterized protein</fullName>
    </submittedName>
</protein>
<comment type="caution">
    <text evidence="1">The sequence shown here is derived from an EMBL/GenBank/DDBJ whole genome shotgun (WGS) entry which is preliminary data.</text>
</comment>
<accession>A0A6B0GR88</accession>
<evidence type="ECO:0000313" key="1">
    <source>
        <dbReference type="EMBL" id="MWG36601.1"/>
    </source>
</evidence>
<dbReference type="EMBL" id="WSZK01000037">
    <property type="protein sequence ID" value="MWG36601.1"/>
    <property type="molecule type" value="Genomic_DNA"/>
</dbReference>